<evidence type="ECO:0000313" key="2">
    <source>
        <dbReference type="Proteomes" id="UP000225972"/>
    </source>
</evidence>
<dbReference type="OrthoDB" id="7734559at2"/>
<proteinExistence type="predicted"/>
<reference evidence="2" key="1">
    <citation type="submission" date="2017-05" db="EMBL/GenBank/DDBJ databases">
        <authorList>
            <person name="Rodrigo-Torres L."/>
            <person name="Arahal R. D."/>
            <person name="Lucena T."/>
        </authorList>
    </citation>
    <scope>NUCLEOTIDE SEQUENCE [LARGE SCALE GENOMIC DNA]</scope>
    <source>
        <strain evidence="2">CECT 8649</strain>
    </source>
</reference>
<dbReference type="Proteomes" id="UP000225972">
    <property type="component" value="Unassembled WGS sequence"/>
</dbReference>
<dbReference type="RefSeq" id="WP_133840795.1">
    <property type="nucleotide sequence ID" value="NZ_FXXP01000002.1"/>
</dbReference>
<evidence type="ECO:0000313" key="1">
    <source>
        <dbReference type="EMBL" id="SMX28912.1"/>
    </source>
</evidence>
<dbReference type="AlphaFoldDB" id="A0A238JG24"/>
<accession>A0A238JG24</accession>
<organism evidence="1 2">
    <name type="scientific">Pelagimonas phthalicica</name>
    <dbReference type="NCBI Taxonomy" id="1037362"/>
    <lineage>
        <taxon>Bacteria</taxon>
        <taxon>Pseudomonadati</taxon>
        <taxon>Pseudomonadota</taxon>
        <taxon>Alphaproteobacteria</taxon>
        <taxon>Rhodobacterales</taxon>
        <taxon>Roseobacteraceae</taxon>
        <taxon>Pelagimonas</taxon>
    </lineage>
</organism>
<dbReference type="EMBL" id="FXXP01000002">
    <property type="protein sequence ID" value="SMX28912.1"/>
    <property type="molecule type" value="Genomic_DNA"/>
</dbReference>
<gene>
    <name evidence="1" type="ORF">TRP8649_03039</name>
</gene>
<name>A0A238JG24_9RHOB</name>
<sequence length="417" mass="46164">MRILTQKFAALRDSQSLLPISSTDPGDSESAYLQDEIPPLRPRVEIPICDPGTEAHALAKSFGRGQFLARQDAWEDVSREIRDAEEQRSLTPGLASIAQVIAKGCRSDAIYAVGQAIEKSNIQGAGAILTAFAINLEEEPDDPALSYVLAMSHVDVALIWRGASRVQDLAPQRRQAHDYHMHAAAALADRFDPFEQDSPLWAQVRCAVIDSDPCAAQRVADDFEDLIDLDPQNPFHLVALGQHLLPRRLGTLEMLDRQARRKVAQLSDVWGAGAYTWVFMGALQQDPAAFRRLDPELFVEGMHEILDRHPSQHMANVMAAFTGLTIAAPSENNSARARVMDCFRWILQDHLRELHPQVWALAPVPGKPDMHLGDDVDLINLGRTRAIGSIAQHFAPALESGRRLVFTPDGLQLRKSI</sequence>
<protein>
    <submittedName>
        <fullName evidence="1">Uncharacterized protein</fullName>
    </submittedName>
</protein>
<keyword evidence="2" id="KW-1185">Reference proteome</keyword>